<sequence>MTPDQLNHALDAMAAAAGDDPNLAPGLITVESGHWVDVLSAVRATCAALNDGLRHREIVIHVGSQQETKVLTRAEAGELGAPYRDLEARA</sequence>
<dbReference type="EMBL" id="CP015614">
    <property type="protein sequence ID" value="ANF55130.1"/>
    <property type="molecule type" value="Genomic_DNA"/>
</dbReference>
<dbReference type="KEGG" id="bne:DA69_10425"/>
<dbReference type="AlphaFoldDB" id="A0A172Y7G3"/>
<gene>
    <name evidence="1" type="ORF">DA69_10425</name>
</gene>
<keyword evidence="2" id="KW-1185">Reference proteome</keyword>
<protein>
    <submittedName>
        <fullName evidence="1">Uncharacterized protein</fullName>
    </submittedName>
</protein>
<dbReference type="Proteomes" id="UP000077603">
    <property type="component" value="Chromosome"/>
</dbReference>
<name>A0A172Y7G3_9CAUL</name>
<organism evidence="1 2">
    <name type="scientific">Brevundimonas naejangsanensis</name>
    <dbReference type="NCBI Taxonomy" id="588932"/>
    <lineage>
        <taxon>Bacteria</taxon>
        <taxon>Pseudomonadati</taxon>
        <taxon>Pseudomonadota</taxon>
        <taxon>Alphaproteobacteria</taxon>
        <taxon>Caulobacterales</taxon>
        <taxon>Caulobacteraceae</taxon>
        <taxon>Brevundimonas</taxon>
    </lineage>
</organism>
<proteinExistence type="predicted"/>
<reference evidence="1 2" key="1">
    <citation type="journal article" date="2014" name="Genome Announc.">
        <title>Genome Sequence of a Promising Hydrogen-Producing Facultative Anaerobic Bacterium, Brevundimonas naejangsanensis Strain B1.</title>
        <authorList>
            <person name="Su H."/>
            <person name="Zhang T."/>
            <person name="Bao M."/>
            <person name="Jiang Y."/>
            <person name="Wang Y."/>
            <person name="Tan T."/>
        </authorList>
    </citation>
    <scope>NUCLEOTIDE SEQUENCE [LARGE SCALE GENOMIC DNA]</scope>
    <source>
        <strain evidence="1 2">B1</strain>
    </source>
</reference>
<evidence type="ECO:0000313" key="1">
    <source>
        <dbReference type="EMBL" id="ANF55130.1"/>
    </source>
</evidence>
<dbReference type="RefSeq" id="WP_025976194.1">
    <property type="nucleotide sequence ID" value="NZ_CP015614.1"/>
</dbReference>
<dbReference type="eggNOG" id="ENOG502ZGAE">
    <property type="taxonomic scope" value="Bacteria"/>
</dbReference>
<dbReference type="OrthoDB" id="7206550at2"/>
<accession>A0A172Y7G3</accession>
<evidence type="ECO:0000313" key="2">
    <source>
        <dbReference type="Proteomes" id="UP000077603"/>
    </source>
</evidence>